<evidence type="ECO:0000256" key="5">
    <source>
        <dbReference type="HAMAP-Rule" id="MF_01678"/>
    </source>
</evidence>
<comment type="similarity">
    <text evidence="5">Belongs to the EIF-2B alpha/beta/delta subunits family. MtnA subfamily.</text>
</comment>
<dbReference type="HAMAP" id="MF_01678">
    <property type="entry name" value="Salvage_MtnA"/>
    <property type="match status" value="1"/>
</dbReference>
<feature type="binding site" evidence="5">
    <location>
        <begin position="253"/>
        <end position="254"/>
    </location>
    <ligand>
        <name>substrate</name>
    </ligand>
</feature>
<dbReference type="InterPro" id="IPR011559">
    <property type="entry name" value="Initiation_fac_2B_a/b/d"/>
</dbReference>
<sequence>MEVINLSEAAHPDHAIKWVDSEMLLLDQRVMPHVERFVRCTDAQQTAEAITAMVVRGAPAIGITAAYGVVLSVMHRLAEGKSNWRDAVITDLETLAASRPTAVNLFWAIDRMRKLIDEDSETLVDRLLIEARQIHQEDLIANRLMGELGSACITEPTSVITHCNAGGLATGGHGTAVGVIRTAFQRGKIEHVYADETRPWLQGSRLTAWELVHSGIPVSVIADSAASARMREGGIGWVIVGSDRIAANGDVANKIGTYQLAVAARHHGVKFMVVAPTSTLDLNVSCGEEIPIETREQSEILQCGGANIGAKGAKAWNPVFDVTPAELVDVIVTERGVIRNPAEKGIRAILR</sequence>
<dbReference type="GO" id="GO:0019509">
    <property type="term" value="P:L-methionine salvage from methylthioadenosine"/>
    <property type="evidence" value="ECO:0007669"/>
    <property type="project" value="UniProtKB-UniRule"/>
</dbReference>
<accession>A0A0B0H3S2</accession>
<dbReference type="RefSeq" id="WP_043117065.1">
    <property type="nucleotide sequence ID" value="NZ_JRAA01000002.1"/>
</dbReference>
<comment type="caution">
    <text evidence="6">The sequence shown here is derived from an EMBL/GenBank/DDBJ whole genome shotgun (WGS) entry which is preliminary data.</text>
</comment>
<dbReference type="Gene3D" id="1.20.120.420">
    <property type="entry name" value="translation initiation factor eif-2b, domain 1"/>
    <property type="match status" value="1"/>
</dbReference>
<dbReference type="UniPathway" id="UPA00904">
    <property type="reaction ID" value="UER00874"/>
</dbReference>
<feature type="binding site" evidence="5">
    <location>
        <position position="202"/>
    </location>
    <ligand>
        <name>substrate</name>
    </ligand>
</feature>
<comment type="pathway">
    <text evidence="5">Amino-acid biosynthesis; L-methionine biosynthesis via salvage pathway; L-methionine from S-methyl-5-thio-alpha-D-ribose 1-phosphate: step 1/6.</text>
</comment>
<dbReference type="NCBIfam" id="TIGR00512">
    <property type="entry name" value="salvage_mtnA"/>
    <property type="match status" value="1"/>
</dbReference>
<proteinExistence type="inferred from homology"/>
<evidence type="ECO:0000256" key="2">
    <source>
        <dbReference type="ARBA" id="ARBA00050906"/>
    </source>
</evidence>
<keyword evidence="5" id="KW-0486">Methionine biosynthesis</keyword>
<name>A0A0B0H3S2_SOVGS</name>
<dbReference type="InterPro" id="IPR027363">
    <property type="entry name" value="M1Pi_N"/>
</dbReference>
<dbReference type="InterPro" id="IPR005251">
    <property type="entry name" value="IF-M1Pi"/>
</dbReference>
<evidence type="ECO:0000313" key="7">
    <source>
        <dbReference type="Proteomes" id="UP000030856"/>
    </source>
</evidence>
<evidence type="ECO:0000256" key="1">
    <source>
        <dbReference type="ARBA" id="ARBA00023235"/>
    </source>
</evidence>
<comment type="catalytic activity">
    <reaction evidence="3">
        <text>5-(methylsulfanyl)-alpha-D-ribose 1-phosphate = 5-(methylsulfanyl)-D-ribulose 1-phosphate</text>
        <dbReference type="Rhea" id="RHEA:19989"/>
        <dbReference type="ChEBI" id="CHEBI:58533"/>
        <dbReference type="ChEBI" id="CHEBI:58548"/>
        <dbReference type="EC" id="5.3.1.23"/>
    </reaction>
    <physiologicalReaction direction="left-to-right" evidence="3">
        <dbReference type="Rhea" id="RHEA:19990"/>
    </physiologicalReaction>
</comment>
<dbReference type="SUPFAM" id="SSF100950">
    <property type="entry name" value="NagB/RpiA/CoA transferase-like"/>
    <property type="match status" value="1"/>
</dbReference>
<dbReference type="STRING" id="2340.JV46_03590"/>
<dbReference type="EC" id="5.3.1.23" evidence="5"/>
<dbReference type="GO" id="GO:0046523">
    <property type="term" value="F:S-methyl-5-thioribose-1-phosphate isomerase activity"/>
    <property type="evidence" value="ECO:0007669"/>
    <property type="project" value="UniProtKB-UniRule"/>
</dbReference>
<protein>
    <recommendedName>
        <fullName evidence="5">Methylthioribose-1-phosphate isomerase</fullName>
        <shortName evidence="5">M1Pi</shortName>
        <shortName evidence="5">MTR-1-P isomerase</shortName>
        <ecNumber evidence="5">5.3.1.23</ecNumber>
    </recommendedName>
    <alternativeName>
        <fullName evidence="5">S-methyl-5-thioribose-1-phosphate isomerase</fullName>
    </alternativeName>
</protein>
<feature type="active site" description="Proton donor" evidence="5">
    <location>
        <position position="243"/>
    </location>
</feature>
<gene>
    <name evidence="5" type="primary">mtnA</name>
    <name evidence="6" type="ORF">JV46_03590</name>
</gene>
<dbReference type="PATRIC" id="fig|2340.3.peg.1475"/>
<keyword evidence="7" id="KW-1185">Reference proteome</keyword>
<dbReference type="FunFam" id="3.40.50.10470:FF:000006">
    <property type="entry name" value="Methylthioribose-1-phosphate isomerase"/>
    <property type="match status" value="1"/>
</dbReference>
<dbReference type="NCBIfam" id="TIGR00524">
    <property type="entry name" value="eIF-2B_rel"/>
    <property type="match status" value="1"/>
</dbReference>
<evidence type="ECO:0000256" key="4">
    <source>
        <dbReference type="ARBA" id="ARBA00058145"/>
    </source>
</evidence>
<dbReference type="AlphaFoldDB" id="A0A0B0H3S2"/>
<dbReference type="Proteomes" id="UP000030856">
    <property type="component" value="Unassembled WGS sequence"/>
</dbReference>
<dbReference type="NCBIfam" id="NF004326">
    <property type="entry name" value="PRK05720.1"/>
    <property type="match status" value="1"/>
</dbReference>
<dbReference type="eggNOG" id="COG0182">
    <property type="taxonomic scope" value="Bacteria"/>
</dbReference>
<dbReference type="InterPro" id="IPR037171">
    <property type="entry name" value="NagB/RpiA_transferase-like"/>
</dbReference>
<keyword evidence="1 5" id="KW-0413">Isomerase</keyword>
<feature type="binding site" evidence="5">
    <location>
        <begin position="56"/>
        <end position="58"/>
    </location>
    <ligand>
        <name>substrate</name>
    </ligand>
</feature>
<keyword evidence="5" id="KW-0028">Amino-acid biosynthesis</keyword>
<feature type="site" description="Transition state stabilizer" evidence="5">
    <location>
        <position position="163"/>
    </location>
</feature>
<dbReference type="Pfam" id="PF01008">
    <property type="entry name" value="IF-2B"/>
    <property type="match status" value="1"/>
</dbReference>
<dbReference type="PANTHER" id="PTHR43475:SF1">
    <property type="entry name" value="METHYLTHIORIBOSE-1-PHOSPHATE ISOMERASE"/>
    <property type="match status" value="1"/>
</dbReference>
<dbReference type="InterPro" id="IPR000649">
    <property type="entry name" value="IF-2B-related"/>
</dbReference>
<dbReference type="GeneID" id="86992536"/>
<dbReference type="FunFam" id="1.20.120.420:FF:000003">
    <property type="entry name" value="Methylthioribose-1-phosphate isomerase"/>
    <property type="match status" value="1"/>
</dbReference>
<dbReference type="EMBL" id="JRAA01000002">
    <property type="protein sequence ID" value="KHF24838.1"/>
    <property type="molecule type" value="Genomic_DNA"/>
</dbReference>
<reference evidence="6 7" key="1">
    <citation type="journal article" date="2014" name="BMC Genomics">
        <title>The genome of the intracellular bacterium of the coastal bivalve, Solemya velum: a blueprint for thriving in and out of symbiosis.</title>
        <authorList>
            <person name="Dmytrenko O."/>
            <person name="Russell S.L."/>
            <person name="Loo W.T."/>
            <person name="Fontanez K.M."/>
            <person name="Liao L."/>
            <person name="Roeselers G."/>
            <person name="Sharma R."/>
            <person name="Stewart F.J."/>
            <person name="Newton I.L."/>
            <person name="Woyke T."/>
            <person name="Wu D."/>
            <person name="Lang J.M."/>
            <person name="Eisen J.A."/>
            <person name="Cavanaugh C.M."/>
        </authorList>
    </citation>
    <scope>NUCLEOTIDE SEQUENCE [LARGE SCALE GENOMIC DNA]</scope>
    <source>
        <strain evidence="6 7">WH</strain>
    </source>
</reference>
<dbReference type="InterPro" id="IPR042529">
    <property type="entry name" value="IF_2B-like_C"/>
</dbReference>
<organism evidence="6 7">
    <name type="scientific">Solemya velum gill symbiont</name>
    <dbReference type="NCBI Taxonomy" id="2340"/>
    <lineage>
        <taxon>Bacteria</taxon>
        <taxon>Pseudomonadati</taxon>
        <taxon>Pseudomonadota</taxon>
        <taxon>Gammaproteobacteria</taxon>
        <taxon>sulfur-oxidizing symbionts</taxon>
    </lineage>
</organism>
<evidence type="ECO:0000256" key="3">
    <source>
        <dbReference type="ARBA" id="ARBA00051169"/>
    </source>
</evidence>
<evidence type="ECO:0000313" key="6">
    <source>
        <dbReference type="EMBL" id="KHF24838.1"/>
    </source>
</evidence>
<comment type="catalytic activity">
    <reaction evidence="2">
        <text>5-deoxy-alpha-D-ribose 1-phosphate = 5-deoxy-D-ribulose 1-phosphate</text>
        <dbReference type="Rhea" id="RHEA:61296"/>
        <dbReference type="ChEBI" id="CHEBI:58749"/>
        <dbReference type="ChEBI" id="CHEBI:144504"/>
    </reaction>
    <physiologicalReaction direction="left-to-right" evidence="2">
        <dbReference type="Rhea" id="RHEA:61297"/>
    </physiologicalReaction>
</comment>
<comment type="function">
    <text evidence="4">Catalyzes the interconversion of methylthioribose-1-phosphate (MTR-1-P) into methylthioribulose-1-phosphate (MTRu-1-P). Also catalyzes the interconversion of 5-deoxyribose 1-phosphate and 5-deoxyribulose 1-phosphate. Part of a bifunctional DHAP-shunt salvage pathway for SAM by-products.</text>
</comment>
<dbReference type="Gene3D" id="3.40.50.10470">
    <property type="entry name" value="Translation initiation factor eif-2b, domain 2"/>
    <property type="match status" value="1"/>
</dbReference>
<dbReference type="OrthoDB" id="9803436at2"/>
<feature type="binding site" evidence="5">
    <location>
        <position position="99"/>
    </location>
    <ligand>
        <name>substrate</name>
    </ligand>
</feature>
<dbReference type="PANTHER" id="PTHR43475">
    <property type="entry name" value="METHYLTHIORIBOSE-1-PHOSPHATE ISOMERASE"/>
    <property type="match status" value="1"/>
</dbReference>